<evidence type="ECO:0000256" key="1">
    <source>
        <dbReference type="ARBA" id="ARBA00009860"/>
    </source>
</evidence>
<dbReference type="PROSITE" id="PS00813">
    <property type="entry name" value="IF4E"/>
    <property type="match status" value="1"/>
</dbReference>
<keyword evidence="4 7" id="KW-0694">RNA-binding</keyword>
<dbReference type="EMBL" id="CADCXU010024241">
    <property type="protein sequence ID" value="CAB0011637.1"/>
    <property type="molecule type" value="Genomic_DNA"/>
</dbReference>
<evidence type="ECO:0000256" key="2">
    <source>
        <dbReference type="ARBA" id="ARBA00022540"/>
    </source>
</evidence>
<gene>
    <name evidence="8" type="ORF">NTEN_LOCUS16551</name>
</gene>
<dbReference type="Pfam" id="PF01652">
    <property type="entry name" value="IF4E"/>
    <property type="match status" value="1"/>
</dbReference>
<sequence length="227" mass="26372">MSNNLLNKFLNPSEIKIPTLSHRNKYNEIENRADNIIDIHIKHPLNNTWVLWYYENDRRNDWTKNLKEITSVSTVEDFWSVYNHVKCASELKHGCDYSFFKKDIRPMWEDDANKNGGRWLVSLEKRQRESDLDNCWLEIMLCLIGESFGDYSDEVNGATVNVRQKADKIGLWTADGSKAKGESIMAIGRKMKERLGLDRSKNTAIHYQLHKDTQVKAGSLAKNTYSL</sequence>
<dbReference type="OrthoDB" id="590761at2759"/>
<comment type="similarity">
    <text evidence="1 7">Belongs to the eukaryotic initiation factor 4E family.</text>
</comment>
<dbReference type="InterPro" id="IPR023398">
    <property type="entry name" value="TIF_eIF4e-like"/>
</dbReference>
<keyword evidence="9" id="KW-1185">Reference proteome</keyword>
<evidence type="ECO:0000256" key="4">
    <source>
        <dbReference type="ARBA" id="ARBA00022884"/>
    </source>
</evidence>
<evidence type="ECO:0000256" key="7">
    <source>
        <dbReference type="RuleBase" id="RU004374"/>
    </source>
</evidence>
<keyword evidence="5 7" id="KW-0648">Protein biosynthesis</keyword>
<keyword evidence="2 7" id="KW-0396">Initiation factor</keyword>
<dbReference type="Gene3D" id="3.30.760.10">
    <property type="entry name" value="RNA Cap, Translation Initiation Factor Eif4e"/>
    <property type="match status" value="1"/>
</dbReference>
<reference evidence="8 9" key="1">
    <citation type="submission" date="2020-02" db="EMBL/GenBank/DDBJ databases">
        <authorList>
            <person name="Ferguson B K."/>
        </authorList>
    </citation>
    <scope>NUCLEOTIDE SEQUENCE [LARGE SCALE GENOMIC DNA]</scope>
</reference>
<evidence type="ECO:0000256" key="5">
    <source>
        <dbReference type="ARBA" id="ARBA00022917"/>
    </source>
</evidence>
<dbReference type="GO" id="GO:0003743">
    <property type="term" value="F:translation initiation factor activity"/>
    <property type="evidence" value="ECO:0007669"/>
    <property type="project" value="UniProtKB-KW"/>
</dbReference>
<dbReference type="PANTHER" id="PTHR11960:SF8">
    <property type="entry name" value="EUKARYOTIC TRANSLATION INITIATION FACTOR 4E1-RELATED"/>
    <property type="match status" value="1"/>
</dbReference>
<dbReference type="GO" id="GO:0016281">
    <property type="term" value="C:eukaryotic translation initiation factor 4F complex"/>
    <property type="evidence" value="ECO:0007669"/>
    <property type="project" value="TreeGrafter"/>
</dbReference>
<dbReference type="GO" id="GO:0006417">
    <property type="term" value="P:regulation of translation"/>
    <property type="evidence" value="ECO:0007669"/>
    <property type="project" value="UniProtKB-KW"/>
</dbReference>
<name>A0A6H5H316_9HEMI</name>
<evidence type="ECO:0000256" key="3">
    <source>
        <dbReference type="ARBA" id="ARBA00022845"/>
    </source>
</evidence>
<dbReference type="AlphaFoldDB" id="A0A6H5H316"/>
<dbReference type="Proteomes" id="UP000479000">
    <property type="component" value="Unassembled WGS sequence"/>
</dbReference>
<protein>
    <recommendedName>
        <fullName evidence="6">eIF-4F 25 kDa subunit</fullName>
    </recommendedName>
</protein>
<dbReference type="SUPFAM" id="SSF55418">
    <property type="entry name" value="eIF4e-like"/>
    <property type="match status" value="1"/>
</dbReference>
<dbReference type="PANTHER" id="PTHR11960">
    <property type="entry name" value="EUKARYOTIC TRANSLATION INITIATION FACTOR 4E RELATED"/>
    <property type="match status" value="1"/>
</dbReference>
<dbReference type="InterPro" id="IPR019770">
    <property type="entry name" value="TIF_eIF_4E_CS"/>
</dbReference>
<evidence type="ECO:0000313" key="8">
    <source>
        <dbReference type="EMBL" id="CAB0011637.1"/>
    </source>
</evidence>
<evidence type="ECO:0000256" key="6">
    <source>
        <dbReference type="ARBA" id="ARBA00032656"/>
    </source>
</evidence>
<keyword evidence="3" id="KW-0810">Translation regulation</keyword>
<dbReference type="GO" id="GO:0000340">
    <property type="term" value="F:RNA 7-methylguanosine cap binding"/>
    <property type="evidence" value="ECO:0007669"/>
    <property type="project" value="UniProtKB-ARBA"/>
</dbReference>
<evidence type="ECO:0000313" key="9">
    <source>
        <dbReference type="Proteomes" id="UP000479000"/>
    </source>
</evidence>
<accession>A0A6H5H316</accession>
<dbReference type="InterPro" id="IPR001040">
    <property type="entry name" value="TIF_eIF_4E"/>
</dbReference>
<organism evidence="8 9">
    <name type="scientific">Nesidiocoris tenuis</name>
    <dbReference type="NCBI Taxonomy" id="355587"/>
    <lineage>
        <taxon>Eukaryota</taxon>
        <taxon>Metazoa</taxon>
        <taxon>Ecdysozoa</taxon>
        <taxon>Arthropoda</taxon>
        <taxon>Hexapoda</taxon>
        <taxon>Insecta</taxon>
        <taxon>Pterygota</taxon>
        <taxon>Neoptera</taxon>
        <taxon>Paraneoptera</taxon>
        <taxon>Hemiptera</taxon>
        <taxon>Heteroptera</taxon>
        <taxon>Panheteroptera</taxon>
        <taxon>Cimicomorpha</taxon>
        <taxon>Miridae</taxon>
        <taxon>Dicyphina</taxon>
        <taxon>Nesidiocoris</taxon>
    </lineage>
</organism>
<proteinExistence type="inferred from homology"/>